<dbReference type="AlphaFoldDB" id="A0A016VR35"/>
<dbReference type="OrthoDB" id="5825916at2759"/>
<keyword evidence="3" id="KW-1185">Reference proteome</keyword>
<dbReference type="Proteomes" id="UP000024635">
    <property type="component" value="Unassembled WGS sequence"/>
</dbReference>
<keyword evidence="1" id="KW-0175">Coiled coil</keyword>
<feature type="coiled-coil region" evidence="1">
    <location>
        <begin position="56"/>
        <end position="125"/>
    </location>
</feature>
<dbReference type="EMBL" id="JARK01001341">
    <property type="protein sequence ID" value="EYC29880.1"/>
    <property type="molecule type" value="Genomic_DNA"/>
</dbReference>
<reference evidence="3" key="1">
    <citation type="journal article" date="2015" name="Nat. Genet.">
        <title>The genome and transcriptome of the zoonotic hookworm Ancylostoma ceylanicum identify infection-specific gene families.</title>
        <authorList>
            <person name="Schwarz E.M."/>
            <person name="Hu Y."/>
            <person name="Antoshechkin I."/>
            <person name="Miller M.M."/>
            <person name="Sternberg P.W."/>
            <person name="Aroian R.V."/>
        </authorList>
    </citation>
    <scope>NUCLEOTIDE SEQUENCE</scope>
    <source>
        <strain evidence="3">HY135</strain>
    </source>
</reference>
<evidence type="ECO:0000256" key="1">
    <source>
        <dbReference type="SAM" id="Coils"/>
    </source>
</evidence>
<evidence type="ECO:0000313" key="3">
    <source>
        <dbReference type="Proteomes" id="UP000024635"/>
    </source>
</evidence>
<comment type="caution">
    <text evidence="2">The sequence shown here is derived from an EMBL/GenBank/DDBJ whole genome shotgun (WGS) entry which is preliminary data.</text>
</comment>
<protein>
    <submittedName>
        <fullName evidence="2">Uncharacterized protein</fullName>
    </submittedName>
</protein>
<accession>A0A016VR35</accession>
<gene>
    <name evidence="2" type="primary">Acey_s0005.g2313</name>
    <name evidence="2" type="ORF">Y032_0005g2313</name>
</gene>
<sequence length="211" mass="24987">MQNKFHVLPYKIILNSIVPLTISKFHKKYVPKSLFSRERREVILLKDENDACTLHIHNLKARNMELLQKAQELMKSCEKLEKTERYNQKTIQIVCESFWEREEFVQRLKRRNSERKRLIERFVEEVGIIIARFGGSSNPVDDMHATIVSWTTTDAQEDKNHDSKKQDLLGQLEKLGSEQQFRLAQQQNDHLSVALYMIVISFTCNRTIVYY</sequence>
<evidence type="ECO:0000313" key="2">
    <source>
        <dbReference type="EMBL" id="EYC29880.1"/>
    </source>
</evidence>
<organism evidence="2 3">
    <name type="scientific">Ancylostoma ceylanicum</name>
    <dbReference type="NCBI Taxonomy" id="53326"/>
    <lineage>
        <taxon>Eukaryota</taxon>
        <taxon>Metazoa</taxon>
        <taxon>Ecdysozoa</taxon>
        <taxon>Nematoda</taxon>
        <taxon>Chromadorea</taxon>
        <taxon>Rhabditida</taxon>
        <taxon>Rhabditina</taxon>
        <taxon>Rhabditomorpha</taxon>
        <taxon>Strongyloidea</taxon>
        <taxon>Ancylostomatidae</taxon>
        <taxon>Ancylostomatinae</taxon>
        <taxon>Ancylostoma</taxon>
    </lineage>
</organism>
<name>A0A016VR35_9BILA</name>
<proteinExistence type="predicted"/>